<dbReference type="PANTHER" id="PTHR38932:SF1">
    <property type="entry name" value="DUF4005 DOMAIN-CONTAINING PROTEIN"/>
    <property type="match status" value="1"/>
</dbReference>
<keyword evidence="2" id="KW-0732">Signal</keyword>
<dbReference type="Proteomes" id="UP001153555">
    <property type="component" value="Unassembled WGS sequence"/>
</dbReference>
<sequence>MNNLFLLFLSKNFLALNLKIRGNMYPKVKVRVQREEDDDDQYGYEKSSLESLKAFEWLSLHHSSSSDESPVSVVRVPRAYAPKSPAPGFLSSKDTKEKKAVVEGNWKSARPASAPRPRAVLSSPDNDGLIGSKTLARGKQFSGLKNRPASQNRHSQCKNFLKSSNFEGGFTFTAQGYHKESAEPNNSLRTKGRTAVHRKKINHQSP</sequence>
<dbReference type="AlphaFoldDB" id="A0A9N7N0T2"/>
<accession>A0A9N7N0T2</accession>
<dbReference type="EMBL" id="CACSLK010015970">
    <property type="protein sequence ID" value="CAA0817465.1"/>
    <property type="molecule type" value="Genomic_DNA"/>
</dbReference>
<proteinExistence type="predicted"/>
<feature type="region of interest" description="Disordered" evidence="1">
    <location>
        <begin position="84"/>
        <end position="155"/>
    </location>
</feature>
<gene>
    <name evidence="3" type="ORF">SHERM_17042</name>
</gene>
<evidence type="ECO:0000313" key="3">
    <source>
        <dbReference type="EMBL" id="CAA0817465.1"/>
    </source>
</evidence>
<evidence type="ECO:0000313" key="4">
    <source>
        <dbReference type="Proteomes" id="UP001153555"/>
    </source>
</evidence>
<evidence type="ECO:0000256" key="1">
    <source>
        <dbReference type="SAM" id="MobiDB-lite"/>
    </source>
</evidence>
<dbReference type="OrthoDB" id="1867172at2759"/>
<feature type="chain" id="PRO_5040442432" evidence="2">
    <location>
        <begin position="16"/>
        <end position="206"/>
    </location>
</feature>
<reference evidence="3" key="1">
    <citation type="submission" date="2019-12" db="EMBL/GenBank/DDBJ databases">
        <authorList>
            <person name="Scholes J."/>
        </authorList>
    </citation>
    <scope>NUCLEOTIDE SEQUENCE</scope>
</reference>
<feature type="region of interest" description="Disordered" evidence="1">
    <location>
        <begin position="177"/>
        <end position="206"/>
    </location>
</feature>
<dbReference type="PANTHER" id="PTHR38932">
    <property type="entry name" value="BNAC03G64660D PROTEIN"/>
    <property type="match status" value="1"/>
</dbReference>
<feature type="signal peptide" evidence="2">
    <location>
        <begin position="1"/>
        <end position="15"/>
    </location>
</feature>
<evidence type="ECO:0000256" key="2">
    <source>
        <dbReference type="SAM" id="SignalP"/>
    </source>
</evidence>
<organism evidence="3 4">
    <name type="scientific">Striga hermonthica</name>
    <name type="common">Purple witchweed</name>
    <name type="synonym">Buchnera hermonthica</name>
    <dbReference type="NCBI Taxonomy" id="68872"/>
    <lineage>
        <taxon>Eukaryota</taxon>
        <taxon>Viridiplantae</taxon>
        <taxon>Streptophyta</taxon>
        <taxon>Embryophyta</taxon>
        <taxon>Tracheophyta</taxon>
        <taxon>Spermatophyta</taxon>
        <taxon>Magnoliopsida</taxon>
        <taxon>eudicotyledons</taxon>
        <taxon>Gunneridae</taxon>
        <taxon>Pentapetalae</taxon>
        <taxon>asterids</taxon>
        <taxon>lamiids</taxon>
        <taxon>Lamiales</taxon>
        <taxon>Orobanchaceae</taxon>
        <taxon>Buchnereae</taxon>
        <taxon>Striga</taxon>
    </lineage>
</organism>
<feature type="compositionally biased region" description="Low complexity" evidence="1">
    <location>
        <begin position="108"/>
        <end position="124"/>
    </location>
</feature>
<feature type="compositionally biased region" description="Basic residues" evidence="1">
    <location>
        <begin position="190"/>
        <end position="206"/>
    </location>
</feature>
<keyword evidence="4" id="KW-1185">Reference proteome</keyword>
<comment type="caution">
    <text evidence="3">The sequence shown here is derived from an EMBL/GenBank/DDBJ whole genome shotgun (WGS) entry which is preliminary data.</text>
</comment>
<name>A0A9N7N0T2_STRHE</name>
<protein>
    <submittedName>
        <fullName evidence="3">Uncharacterized protein</fullName>
    </submittedName>
</protein>